<accession>A0A0F9GBP6</accession>
<organism evidence="1">
    <name type="scientific">marine sediment metagenome</name>
    <dbReference type="NCBI Taxonomy" id="412755"/>
    <lineage>
        <taxon>unclassified sequences</taxon>
        <taxon>metagenomes</taxon>
        <taxon>ecological metagenomes</taxon>
    </lineage>
</organism>
<name>A0A0F9GBP6_9ZZZZ</name>
<reference evidence="1" key="1">
    <citation type="journal article" date="2015" name="Nature">
        <title>Complex archaea that bridge the gap between prokaryotes and eukaryotes.</title>
        <authorList>
            <person name="Spang A."/>
            <person name="Saw J.H."/>
            <person name="Jorgensen S.L."/>
            <person name="Zaremba-Niedzwiedzka K."/>
            <person name="Martijn J."/>
            <person name="Lind A.E."/>
            <person name="van Eijk R."/>
            <person name="Schleper C."/>
            <person name="Guy L."/>
            <person name="Ettema T.J."/>
        </authorList>
    </citation>
    <scope>NUCLEOTIDE SEQUENCE</scope>
</reference>
<gene>
    <name evidence="1" type="ORF">LCGC14_1846310</name>
</gene>
<dbReference type="AlphaFoldDB" id="A0A0F9GBP6"/>
<proteinExistence type="predicted"/>
<comment type="caution">
    <text evidence="1">The sequence shown here is derived from an EMBL/GenBank/DDBJ whole genome shotgun (WGS) entry which is preliminary data.</text>
</comment>
<dbReference type="EMBL" id="LAZR01018480">
    <property type="protein sequence ID" value="KKL96249.1"/>
    <property type="molecule type" value="Genomic_DNA"/>
</dbReference>
<sequence length="55" mass="6747">MKLMFDFRNRLTNTGNCQFCAFLDRPRCKFKQIIENNKASVCFDFTKKFKRLRYI</sequence>
<protein>
    <submittedName>
        <fullName evidence="1">Uncharacterized protein</fullName>
    </submittedName>
</protein>
<evidence type="ECO:0000313" key="1">
    <source>
        <dbReference type="EMBL" id="KKL96249.1"/>
    </source>
</evidence>